<keyword evidence="3" id="KW-0808">Transferase</keyword>
<keyword evidence="4" id="KW-1185">Reference proteome</keyword>
<protein>
    <submittedName>
        <fullName evidence="3">Tyrosine- kinase transmembrane receptor ROR2</fullName>
    </submittedName>
</protein>
<evidence type="ECO:0000313" key="4">
    <source>
        <dbReference type="Proteomes" id="UP001152795"/>
    </source>
</evidence>
<dbReference type="InterPro" id="IPR036790">
    <property type="entry name" value="Frizzled_dom_sf"/>
</dbReference>
<dbReference type="InterPro" id="IPR003598">
    <property type="entry name" value="Ig_sub2"/>
</dbReference>
<dbReference type="Proteomes" id="UP001152795">
    <property type="component" value="Unassembled WGS sequence"/>
</dbReference>
<dbReference type="Pfam" id="PF07679">
    <property type="entry name" value="I-set"/>
    <property type="match status" value="1"/>
</dbReference>
<keyword evidence="3" id="KW-0675">Receptor</keyword>
<dbReference type="AlphaFoldDB" id="A0A7D9EXX7"/>
<dbReference type="OrthoDB" id="10005095at2759"/>
<dbReference type="SMART" id="SM00408">
    <property type="entry name" value="IGc2"/>
    <property type="match status" value="1"/>
</dbReference>
<sequence length="742" mass="84679">GKPIQFSVLKNTTVHLGRTAVFRCVITGSPSRIRWRHNGRYIPHIRRKYRTRSYYWGGVLQVRNVRVSDYGVYTCKSRNSFGQMTSNEAYLKIRGVNPLHRERCEMYTGNLCSTHVSARKVFIKFGRTQRDTEKKIEDIFRRMSSYISSKCKAYLLRSLCKYYFPPCDPNRKKPKAIPICKKDCAHLEQNVCQSAFTIVKAISVNLRFQLPVCSSLPTADAESAPTTVRGYFLQVSEIRSKATETSSKAGAKNHAEILKTLFTIVSGIPHHTEARSRDTMKSRDHPVNVDRSEDEYKKYKGKCEPYNGKVCSDYIRAGQLIFISENRTQQGRETKLNRSLKNVIPFTKTSCRNFALKALCYYFFPPCLADNITPNLICRKDCEILEAQICSKEFQYARTMPIGGELIPECVNLPEKQETCLELGVSDDLVTKIVDPGCYGTRLRNQGKLVPQRPVQFNNSSDWCKTKYEMTSSDLLPTVVKQKLEKFGENRSRINISEMTDDKGHVEKYCIQLKDKTPQGLFNSSYMKTVALPNMVRPDPEGLVSGIVVFVNSNISYQTEIPLGELSVYRPHKYLQLSNVKFSYRSTSSHNTFVGRGNYKLCGSKFDVEIARTKEDNVRIHGQSPDPVDVDKIELTFGTELASERMLKVLKTYGVFSLRIMKPNVEMYLSRTVSAKFSGLSYVEKFKTNAKTEILVGKLYKKYLLTTGIIFNDIPLGTFISSFTGVYLRYLDMFQAKNGNNK</sequence>
<dbReference type="InterPro" id="IPR013098">
    <property type="entry name" value="Ig_I-set"/>
</dbReference>
<dbReference type="EMBL" id="CACRXK020010480">
    <property type="protein sequence ID" value="CAB4019478.1"/>
    <property type="molecule type" value="Genomic_DNA"/>
</dbReference>
<dbReference type="InterPro" id="IPR050949">
    <property type="entry name" value="GPCR_Fz/Smo-like"/>
</dbReference>
<dbReference type="InterPro" id="IPR007110">
    <property type="entry name" value="Ig-like_dom"/>
</dbReference>
<evidence type="ECO:0000256" key="2">
    <source>
        <dbReference type="PROSITE-ProRule" id="PRU00090"/>
    </source>
</evidence>
<dbReference type="InterPro" id="IPR020067">
    <property type="entry name" value="Frizzled_dom"/>
</dbReference>
<organism evidence="3 4">
    <name type="scientific">Paramuricea clavata</name>
    <name type="common">Red gorgonian</name>
    <name type="synonym">Violescent sea-whip</name>
    <dbReference type="NCBI Taxonomy" id="317549"/>
    <lineage>
        <taxon>Eukaryota</taxon>
        <taxon>Metazoa</taxon>
        <taxon>Cnidaria</taxon>
        <taxon>Anthozoa</taxon>
        <taxon>Octocorallia</taxon>
        <taxon>Malacalcyonacea</taxon>
        <taxon>Plexauridae</taxon>
        <taxon>Paramuricea</taxon>
    </lineage>
</organism>
<dbReference type="PANTHER" id="PTHR31787:SF3">
    <property type="entry name" value="FRIZZLED AND SMOOTHENED-LIKE PROTEIN H"/>
    <property type="match status" value="1"/>
</dbReference>
<feature type="non-terminal residue" evidence="3">
    <location>
        <position position="742"/>
    </location>
</feature>
<evidence type="ECO:0000256" key="1">
    <source>
        <dbReference type="ARBA" id="ARBA00023157"/>
    </source>
</evidence>
<comment type="caution">
    <text evidence="3">The sequence shown here is derived from an EMBL/GenBank/DDBJ whole genome shotgun (WGS) entry which is preliminary data.</text>
</comment>
<keyword evidence="3" id="KW-0418">Kinase</keyword>
<accession>A0A7D9EXX7</accession>
<keyword evidence="3" id="KW-0812">Transmembrane</keyword>
<dbReference type="SUPFAM" id="SSF63501">
    <property type="entry name" value="Frizzled cysteine-rich domain"/>
    <property type="match status" value="1"/>
</dbReference>
<evidence type="ECO:0000313" key="3">
    <source>
        <dbReference type="EMBL" id="CAB4019478.1"/>
    </source>
</evidence>
<dbReference type="SUPFAM" id="SSF48726">
    <property type="entry name" value="Immunoglobulin"/>
    <property type="match status" value="1"/>
</dbReference>
<dbReference type="InterPro" id="IPR013783">
    <property type="entry name" value="Ig-like_fold"/>
</dbReference>
<dbReference type="GO" id="GO:0016301">
    <property type="term" value="F:kinase activity"/>
    <property type="evidence" value="ECO:0007669"/>
    <property type="project" value="UniProtKB-KW"/>
</dbReference>
<dbReference type="Pfam" id="PF01392">
    <property type="entry name" value="Fz"/>
    <property type="match status" value="2"/>
</dbReference>
<dbReference type="PROSITE" id="PS50835">
    <property type="entry name" value="IG_LIKE"/>
    <property type="match status" value="1"/>
</dbReference>
<proteinExistence type="predicted"/>
<keyword evidence="3" id="KW-0472">Membrane</keyword>
<dbReference type="Gene3D" id="1.10.2000.10">
    <property type="entry name" value="Frizzled cysteine-rich domain"/>
    <property type="match status" value="2"/>
</dbReference>
<gene>
    <name evidence="3" type="ORF">PACLA_8A001330</name>
</gene>
<name>A0A7D9EXX7_PARCT</name>
<keyword evidence="1" id="KW-1015">Disulfide bond</keyword>
<reference evidence="3" key="1">
    <citation type="submission" date="2020-04" db="EMBL/GenBank/DDBJ databases">
        <authorList>
            <person name="Alioto T."/>
            <person name="Alioto T."/>
            <person name="Gomez Garrido J."/>
        </authorList>
    </citation>
    <scope>NUCLEOTIDE SEQUENCE</scope>
    <source>
        <strain evidence="3">A484AB</strain>
    </source>
</reference>
<comment type="caution">
    <text evidence="2">Lacks conserved residue(s) required for the propagation of feature annotation.</text>
</comment>
<dbReference type="InterPro" id="IPR036179">
    <property type="entry name" value="Ig-like_dom_sf"/>
</dbReference>
<dbReference type="InterPro" id="IPR003599">
    <property type="entry name" value="Ig_sub"/>
</dbReference>
<feature type="non-terminal residue" evidence="3">
    <location>
        <position position="1"/>
    </location>
</feature>
<dbReference type="SMART" id="SM00409">
    <property type="entry name" value="IG"/>
    <property type="match status" value="1"/>
</dbReference>
<dbReference type="PANTHER" id="PTHR31787">
    <property type="entry name" value="G-PROTEIN-COUPLED RECEPTOR GPCR FAMILY PROTEIN"/>
    <property type="match status" value="1"/>
</dbReference>
<dbReference type="PROSITE" id="PS50038">
    <property type="entry name" value="FZ"/>
    <property type="match status" value="2"/>
</dbReference>
<dbReference type="Gene3D" id="2.60.40.10">
    <property type="entry name" value="Immunoglobulins"/>
    <property type="match status" value="1"/>
</dbReference>